<dbReference type="EMBL" id="FOGZ01000017">
    <property type="protein sequence ID" value="SER89909.1"/>
    <property type="molecule type" value="Genomic_DNA"/>
</dbReference>
<feature type="transmembrane region" description="Helical" evidence="7">
    <location>
        <begin position="242"/>
        <end position="267"/>
    </location>
</feature>
<dbReference type="InterPro" id="IPR025857">
    <property type="entry name" value="MacB_PCD"/>
</dbReference>
<dbReference type="Pfam" id="PF12704">
    <property type="entry name" value="MacB_PCD"/>
    <property type="match status" value="1"/>
</dbReference>
<feature type="transmembrane region" description="Helical" evidence="7">
    <location>
        <begin position="294"/>
        <end position="317"/>
    </location>
</feature>
<keyword evidence="11" id="KW-1185">Reference proteome</keyword>
<reference evidence="10 11" key="1">
    <citation type="submission" date="2016-10" db="EMBL/GenBank/DDBJ databases">
        <authorList>
            <person name="de Groot N.N."/>
        </authorList>
    </citation>
    <scope>NUCLEOTIDE SEQUENCE [LARGE SCALE GENOMIC DNA]</scope>
    <source>
        <strain evidence="10 11">DSM 16859</strain>
    </source>
</reference>
<gene>
    <name evidence="10" type="ORF">SAMN05443377_11715</name>
</gene>
<evidence type="ECO:0000256" key="2">
    <source>
        <dbReference type="ARBA" id="ARBA00022475"/>
    </source>
</evidence>
<evidence type="ECO:0000256" key="1">
    <source>
        <dbReference type="ARBA" id="ARBA00004651"/>
    </source>
</evidence>
<dbReference type="GO" id="GO:0022857">
    <property type="term" value="F:transmembrane transporter activity"/>
    <property type="evidence" value="ECO:0007669"/>
    <property type="project" value="TreeGrafter"/>
</dbReference>
<organism evidence="10 11">
    <name type="scientific">Propionibacterium cyclohexanicum</name>
    <dbReference type="NCBI Taxonomy" id="64702"/>
    <lineage>
        <taxon>Bacteria</taxon>
        <taxon>Bacillati</taxon>
        <taxon>Actinomycetota</taxon>
        <taxon>Actinomycetes</taxon>
        <taxon>Propionibacteriales</taxon>
        <taxon>Propionibacteriaceae</taxon>
        <taxon>Propionibacterium</taxon>
    </lineage>
</organism>
<feature type="transmembrane region" description="Helical" evidence="7">
    <location>
        <begin position="385"/>
        <end position="403"/>
    </location>
</feature>
<feature type="transmembrane region" description="Helical" evidence="7">
    <location>
        <begin position="472"/>
        <end position="491"/>
    </location>
</feature>
<feature type="transmembrane region" description="Helical" evidence="7">
    <location>
        <begin position="728"/>
        <end position="754"/>
    </location>
</feature>
<evidence type="ECO:0000256" key="6">
    <source>
        <dbReference type="ARBA" id="ARBA00038076"/>
    </source>
</evidence>
<evidence type="ECO:0000259" key="8">
    <source>
        <dbReference type="Pfam" id="PF02687"/>
    </source>
</evidence>
<sequence>MLRQPRQLISAALAIVLGVAFVAATLVFGASLNAGVSQMAAGQVNGAAVVITAGRSTITPEFADAAASLPGVTGSRKIVSGSTQALVEGVPEFLPIQSQPAPTADTQIVDGRWANAPNEITVNEAARTDGHLGLGTTISVTGEANHLEKYTVVGVAKLGYEASSSPNMPLVMADAPTAMAITGVKGYSEVYLDSNTEPAQLRDQVEKLPGASAEGITVRTGADQTRTLVKQLTGNSNALQSLLLGFAAIALLVGAIVITNTFAILITQRIRQLALMRCVGATRNQVFRMVVGEAMLLGLGSSVVGVGLGLGLAALFIEFAKGSISTPLPFTVSLSSVIVPVLVGLVVTTLASFAPARSATRVAPLAALRPELAVSASGAVRLRRIVPGAIFVAAGAAMLAWGATRGSSEASGGLAVGMIGGLLSFVGVLMLSRLLIPALVSLLAGPMRASGVPGELAVGNARRNPRRTAATANALLVGVTLISLLSVGAAVSQASADRTLVSHYPQDAVVSTPQGADESLLTTVRGTSGVSDAALVPSVRAQVTHDATTSDVTVTGVSSHAAQVTRFPERYTGVDDTTARTSNTEFHDGQKITLSYQGHELPLTVRVSSDYSSGLAVSTATMSRLAPQAPEEIWVRYADGTSVNTVTADLGRAIASQPGAQVDSGAQMRQLFTQVIDILLAVAVGLLGVAVLIAVVGVANTLGLSVLERTQEIGLLRATGMTRRQVRAMISWEAVSISAVALVLGLVLGGLYGLVGSKILMTMSGIPLIVALPWGRLALIAVVALAAGWLASLIPAARAVRISPSAALSTD</sequence>
<feature type="domain" description="ABC3 transporter permease C-terminal" evidence="8">
    <location>
        <begin position="686"/>
        <end position="804"/>
    </location>
</feature>
<dbReference type="Proteomes" id="UP000198815">
    <property type="component" value="Unassembled WGS sequence"/>
</dbReference>
<name>A0A1H9SZM6_9ACTN</name>
<dbReference type="AlphaFoldDB" id="A0A1H9SZM6"/>
<comment type="subcellular location">
    <subcellularLocation>
        <location evidence="1">Cell membrane</location>
        <topology evidence="1">Multi-pass membrane protein</topology>
    </subcellularLocation>
</comment>
<evidence type="ECO:0000256" key="5">
    <source>
        <dbReference type="ARBA" id="ARBA00023136"/>
    </source>
</evidence>
<evidence type="ECO:0000256" key="7">
    <source>
        <dbReference type="SAM" id="Phobius"/>
    </source>
</evidence>
<dbReference type="InterPro" id="IPR050250">
    <property type="entry name" value="Macrolide_Exporter_MacB"/>
</dbReference>
<feature type="domain" description="ABC3 transporter permease C-terminal" evidence="8">
    <location>
        <begin position="246"/>
        <end position="362"/>
    </location>
</feature>
<feature type="domain" description="MacB-like periplasmic core" evidence="9">
    <location>
        <begin position="11"/>
        <end position="207"/>
    </location>
</feature>
<dbReference type="PANTHER" id="PTHR30572:SF4">
    <property type="entry name" value="ABC TRANSPORTER PERMEASE YTRF"/>
    <property type="match status" value="1"/>
</dbReference>
<feature type="transmembrane region" description="Helical" evidence="7">
    <location>
        <begin position="774"/>
        <end position="794"/>
    </location>
</feature>
<dbReference type="STRING" id="64702.SAMN05443377_11715"/>
<dbReference type="PRINTS" id="PR00173">
    <property type="entry name" value="EDTRNSPORT"/>
</dbReference>
<evidence type="ECO:0000256" key="3">
    <source>
        <dbReference type="ARBA" id="ARBA00022692"/>
    </source>
</evidence>
<dbReference type="InterPro" id="IPR003838">
    <property type="entry name" value="ABC3_permease_C"/>
</dbReference>
<keyword evidence="2" id="KW-1003">Cell membrane</keyword>
<evidence type="ECO:0000256" key="4">
    <source>
        <dbReference type="ARBA" id="ARBA00022989"/>
    </source>
</evidence>
<dbReference type="OrthoDB" id="9780560at2"/>
<dbReference type="Pfam" id="PF02687">
    <property type="entry name" value="FtsX"/>
    <property type="match status" value="2"/>
</dbReference>
<keyword evidence="4 7" id="KW-1133">Transmembrane helix</keyword>
<feature type="transmembrane region" description="Helical" evidence="7">
    <location>
        <begin position="337"/>
        <end position="356"/>
    </location>
</feature>
<dbReference type="PANTHER" id="PTHR30572">
    <property type="entry name" value="MEMBRANE COMPONENT OF TRANSPORTER-RELATED"/>
    <property type="match status" value="1"/>
</dbReference>
<proteinExistence type="inferred from homology"/>
<keyword evidence="5 7" id="KW-0472">Membrane</keyword>
<protein>
    <submittedName>
        <fullName evidence="10">Putative ABC transport system permease protein</fullName>
    </submittedName>
</protein>
<comment type="similarity">
    <text evidence="6">Belongs to the ABC-4 integral membrane protein family.</text>
</comment>
<feature type="transmembrane region" description="Helical" evidence="7">
    <location>
        <begin position="415"/>
        <end position="440"/>
    </location>
</feature>
<keyword evidence="3 7" id="KW-0812">Transmembrane</keyword>
<dbReference type="RefSeq" id="WP_091970120.1">
    <property type="nucleotide sequence ID" value="NZ_FOGZ01000017.1"/>
</dbReference>
<evidence type="ECO:0000313" key="11">
    <source>
        <dbReference type="Proteomes" id="UP000198815"/>
    </source>
</evidence>
<evidence type="ECO:0000313" key="10">
    <source>
        <dbReference type="EMBL" id="SER89909.1"/>
    </source>
</evidence>
<accession>A0A1H9SZM6</accession>
<dbReference type="GO" id="GO:0005886">
    <property type="term" value="C:plasma membrane"/>
    <property type="evidence" value="ECO:0007669"/>
    <property type="project" value="UniProtKB-SubCell"/>
</dbReference>
<evidence type="ECO:0000259" key="9">
    <source>
        <dbReference type="Pfam" id="PF12704"/>
    </source>
</evidence>
<feature type="transmembrane region" description="Helical" evidence="7">
    <location>
        <begin position="678"/>
        <end position="707"/>
    </location>
</feature>